<dbReference type="Proteomes" id="UP000594468">
    <property type="component" value="Chromosome"/>
</dbReference>
<name>A0A7S8IDB5_9CHLR</name>
<evidence type="ECO:0000313" key="3">
    <source>
        <dbReference type="Proteomes" id="UP000594468"/>
    </source>
</evidence>
<proteinExistence type="predicted"/>
<sequence>MKSKVKKLTIQIIEADLLQQEADAIALATDPILTLPPELITLGGAELTEAVTLLGWCDVGHAVSVSTKLPHANTLILAAPPKWGEASARGKLANTIWDILQLAESLHIKTLATPPIGIGKFGHPIEATAHIMMEQILDYAYEPIKHLRNILICVSSDVAYTSFKNEFNRQIVSLDSSEDSQAGVG</sequence>
<protein>
    <submittedName>
        <fullName evidence="2">Macro domain-containing protein</fullName>
    </submittedName>
</protein>
<dbReference type="RefSeq" id="WP_195169267.1">
    <property type="nucleotide sequence ID" value="NZ_CP062983.1"/>
</dbReference>
<organism evidence="2 3">
    <name type="scientific">Phototrophicus methaneseepsis</name>
    <dbReference type="NCBI Taxonomy" id="2710758"/>
    <lineage>
        <taxon>Bacteria</taxon>
        <taxon>Bacillati</taxon>
        <taxon>Chloroflexota</taxon>
        <taxon>Candidatus Thermofontia</taxon>
        <taxon>Phototrophicales</taxon>
        <taxon>Phototrophicaceae</taxon>
        <taxon>Phototrophicus</taxon>
    </lineage>
</organism>
<dbReference type="PROSITE" id="PS51154">
    <property type="entry name" value="MACRO"/>
    <property type="match status" value="1"/>
</dbReference>
<dbReference type="EMBL" id="CP062983">
    <property type="protein sequence ID" value="QPC81194.1"/>
    <property type="molecule type" value="Genomic_DNA"/>
</dbReference>
<feature type="domain" description="Macro" evidence="1">
    <location>
        <begin position="1"/>
        <end position="171"/>
    </location>
</feature>
<keyword evidence="3" id="KW-1185">Reference proteome</keyword>
<dbReference type="AlphaFoldDB" id="A0A7S8IDB5"/>
<dbReference type="SUPFAM" id="SSF52949">
    <property type="entry name" value="Macro domain-like"/>
    <property type="match status" value="1"/>
</dbReference>
<gene>
    <name evidence="2" type="ORF">G4Y79_15945</name>
</gene>
<reference evidence="2 3" key="1">
    <citation type="submission" date="2020-02" db="EMBL/GenBank/DDBJ databases">
        <authorList>
            <person name="Zheng R.K."/>
            <person name="Sun C.M."/>
        </authorList>
    </citation>
    <scope>NUCLEOTIDE SEQUENCE [LARGE SCALE GENOMIC DNA]</scope>
    <source>
        <strain evidence="3">rifampicinis</strain>
    </source>
</reference>
<accession>A0A7S8IDB5</accession>
<dbReference type="KEGG" id="pmet:G4Y79_15945"/>
<dbReference type="InterPro" id="IPR043472">
    <property type="entry name" value="Macro_dom-like"/>
</dbReference>
<dbReference type="Pfam" id="PF01661">
    <property type="entry name" value="Macro"/>
    <property type="match status" value="1"/>
</dbReference>
<evidence type="ECO:0000259" key="1">
    <source>
        <dbReference type="PROSITE" id="PS51154"/>
    </source>
</evidence>
<dbReference type="InterPro" id="IPR002589">
    <property type="entry name" value="Macro_dom"/>
</dbReference>
<dbReference type="Gene3D" id="3.40.220.10">
    <property type="entry name" value="Leucine Aminopeptidase, subunit E, domain 1"/>
    <property type="match status" value="1"/>
</dbReference>
<evidence type="ECO:0000313" key="2">
    <source>
        <dbReference type="EMBL" id="QPC81194.1"/>
    </source>
</evidence>